<dbReference type="Pfam" id="PF00351">
    <property type="entry name" value="Biopterin_H"/>
    <property type="match status" value="1"/>
</dbReference>
<dbReference type="GO" id="GO:0005506">
    <property type="term" value="F:iron ion binding"/>
    <property type="evidence" value="ECO:0007669"/>
    <property type="project" value="InterPro"/>
</dbReference>
<dbReference type="AlphaFoldDB" id="A0A8E6BAL6"/>
<dbReference type="InterPro" id="IPR001273">
    <property type="entry name" value="ArAA_hydroxylase"/>
</dbReference>
<evidence type="ECO:0000256" key="7">
    <source>
        <dbReference type="PIRSR" id="PIRSR601273-2"/>
    </source>
</evidence>
<evidence type="ECO:0000256" key="6">
    <source>
        <dbReference type="ARBA" id="ARBA00023033"/>
    </source>
</evidence>
<evidence type="ECO:0000313" key="9">
    <source>
        <dbReference type="EMBL" id="QVL33633.1"/>
    </source>
</evidence>
<dbReference type="RefSeq" id="WP_213498545.1">
    <property type="nucleotide sequence ID" value="NZ_CP074694.1"/>
</dbReference>
<organism evidence="9 10">
    <name type="scientific">Telmatocola sphagniphila</name>
    <dbReference type="NCBI Taxonomy" id="1123043"/>
    <lineage>
        <taxon>Bacteria</taxon>
        <taxon>Pseudomonadati</taxon>
        <taxon>Planctomycetota</taxon>
        <taxon>Planctomycetia</taxon>
        <taxon>Gemmatales</taxon>
        <taxon>Gemmataceae</taxon>
    </lineage>
</organism>
<proteinExistence type="inferred from homology"/>
<evidence type="ECO:0000256" key="5">
    <source>
        <dbReference type="ARBA" id="ARBA00023004"/>
    </source>
</evidence>
<dbReference type="SUPFAM" id="SSF56534">
    <property type="entry name" value="Aromatic aminoacid monoxygenases, catalytic and oligomerization domains"/>
    <property type="match status" value="1"/>
</dbReference>
<evidence type="ECO:0000256" key="2">
    <source>
        <dbReference type="ARBA" id="ARBA00009712"/>
    </source>
</evidence>
<dbReference type="Gene3D" id="1.10.800.10">
    <property type="entry name" value="Aromatic amino acid hydroxylase"/>
    <property type="match status" value="1"/>
</dbReference>
<dbReference type="InterPro" id="IPR036329">
    <property type="entry name" value="Aro-AA_hydroxylase_C_sf"/>
</dbReference>
<keyword evidence="10" id="KW-1185">Reference proteome</keyword>
<evidence type="ECO:0000259" key="8">
    <source>
        <dbReference type="PROSITE" id="PS51410"/>
    </source>
</evidence>
<gene>
    <name evidence="9" type="ORF">KIH39_06910</name>
</gene>
<evidence type="ECO:0000256" key="3">
    <source>
        <dbReference type="ARBA" id="ARBA00022723"/>
    </source>
</evidence>
<keyword evidence="3 7" id="KW-0479">Metal-binding</keyword>
<accession>A0A8E6BAL6</accession>
<feature type="binding site" evidence="7">
    <location>
        <position position="168"/>
    </location>
    <ligand>
        <name>Fe cation</name>
        <dbReference type="ChEBI" id="CHEBI:24875"/>
    </ligand>
</feature>
<name>A0A8E6BAL6_9BACT</name>
<dbReference type="GO" id="GO:0016714">
    <property type="term" value="F:oxidoreductase activity, acting on paired donors, with incorporation or reduction of molecular oxygen, reduced pteridine as one donor, and incorporation of one atom of oxygen"/>
    <property type="evidence" value="ECO:0007669"/>
    <property type="project" value="InterPro"/>
</dbReference>
<dbReference type="PANTHER" id="PTHR11473">
    <property type="entry name" value="AROMATIC AMINO ACID HYDROXYLASE"/>
    <property type="match status" value="1"/>
</dbReference>
<dbReference type="KEGG" id="tsph:KIH39_06910"/>
<sequence>MKPPLIEYGVPLDPNSMIVPADATELELEAGHPGLGDAAYIERRKQLFQLCRKHRLENLGPPIIEYNEEETRIWQEVSPKLDELHIQHASEIYLKAKRQLGISDKEIPQLRLLSEQVDRVTRMHLVPAEGPIPYRTFYKYIGQRGFPVTQFIRHGSHPEFTPEPDMIHDCLGHVPPLMNQDYAELLTLIGLAASTTMEGDQVLALKRFSWFSVEFGLIEEQGEVKVFGAGILSSTGEIPFSLSKDVIHRPFVTDEVIETDYDPSRMQDKLFVIPSFRFLRQEIEKLVKRFNIPV</sequence>
<feature type="binding site" evidence="7">
    <location>
        <position position="214"/>
    </location>
    <ligand>
        <name>Fe cation</name>
        <dbReference type="ChEBI" id="CHEBI:24875"/>
    </ligand>
</feature>
<dbReference type="InterPro" id="IPR036951">
    <property type="entry name" value="ArAA_hydroxylase_sf"/>
</dbReference>
<dbReference type="PROSITE" id="PS51410">
    <property type="entry name" value="BH4_AAA_HYDROXYL_2"/>
    <property type="match status" value="1"/>
</dbReference>
<protein>
    <recommendedName>
        <fullName evidence="8">Biopterin-dependent aromatic amino acid hydroxylase family profile domain-containing protein</fullName>
    </recommendedName>
</protein>
<keyword evidence="4" id="KW-0560">Oxidoreductase</keyword>
<feature type="binding site" evidence="7">
    <location>
        <position position="173"/>
    </location>
    <ligand>
        <name>Fe cation</name>
        <dbReference type="ChEBI" id="CHEBI:24875"/>
    </ligand>
</feature>
<comment type="similarity">
    <text evidence="2">Belongs to the biopterin-dependent aromatic amino acid hydroxylase family.</text>
</comment>
<reference evidence="9" key="1">
    <citation type="submission" date="2021-05" db="EMBL/GenBank/DDBJ databases">
        <title>Complete genome sequence of the cellulolytic planctomycete Telmatocola sphagniphila SP2T and characterization of the first cellulase from planctomycetes.</title>
        <authorList>
            <person name="Rakitin A.L."/>
            <person name="Beletsky A.V."/>
            <person name="Naumoff D.G."/>
            <person name="Kulichevskaya I.S."/>
            <person name="Mardanov A.V."/>
            <person name="Ravin N.V."/>
            <person name="Dedysh S.N."/>
        </authorList>
    </citation>
    <scope>NUCLEOTIDE SEQUENCE</scope>
    <source>
        <strain evidence="9">SP2T</strain>
    </source>
</reference>
<dbReference type="PANTHER" id="PTHR11473:SF24">
    <property type="entry name" value="PHENYLALANINE-4-HYDROXYLASE"/>
    <property type="match status" value="1"/>
</dbReference>
<dbReference type="Proteomes" id="UP000676194">
    <property type="component" value="Chromosome"/>
</dbReference>
<dbReference type="InterPro" id="IPR019774">
    <property type="entry name" value="Aromatic-AA_hydroxylase_C"/>
</dbReference>
<evidence type="ECO:0000313" key="10">
    <source>
        <dbReference type="Proteomes" id="UP000676194"/>
    </source>
</evidence>
<evidence type="ECO:0000256" key="4">
    <source>
        <dbReference type="ARBA" id="ARBA00023002"/>
    </source>
</evidence>
<evidence type="ECO:0000256" key="1">
    <source>
        <dbReference type="ARBA" id="ARBA00001954"/>
    </source>
</evidence>
<dbReference type="GO" id="GO:0009072">
    <property type="term" value="P:aromatic amino acid metabolic process"/>
    <property type="evidence" value="ECO:0007669"/>
    <property type="project" value="InterPro"/>
</dbReference>
<feature type="domain" description="Biopterin-dependent aromatic amino acid hydroxylase family profile" evidence="8">
    <location>
        <begin position="1"/>
        <end position="294"/>
    </location>
</feature>
<comment type="cofactor">
    <cofactor evidence="1 7">
        <name>Fe(2+)</name>
        <dbReference type="ChEBI" id="CHEBI:29033"/>
    </cofactor>
</comment>
<dbReference type="EMBL" id="CP074694">
    <property type="protein sequence ID" value="QVL33633.1"/>
    <property type="molecule type" value="Genomic_DNA"/>
</dbReference>
<dbReference type="PRINTS" id="PR00372">
    <property type="entry name" value="FYWHYDRXLASE"/>
</dbReference>
<keyword evidence="6" id="KW-0503">Monooxygenase</keyword>
<keyword evidence="5 7" id="KW-0408">Iron</keyword>